<dbReference type="SUPFAM" id="SSF50685">
    <property type="entry name" value="Barwin-like endoglucanases"/>
    <property type="match status" value="1"/>
</dbReference>
<protein>
    <recommendedName>
        <fullName evidence="3">Probable endolytic peptidoglycan transglycosylase RlpA</fullName>
        <ecNumber evidence="3">4.2.2.-</ecNumber>
    </recommendedName>
</protein>
<dbReference type="InterPro" id="IPR009009">
    <property type="entry name" value="RlpA-like_DPBB"/>
</dbReference>
<dbReference type="InterPro" id="IPR012997">
    <property type="entry name" value="RplA"/>
</dbReference>
<feature type="compositionally biased region" description="Polar residues" evidence="5">
    <location>
        <begin position="26"/>
        <end position="41"/>
    </location>
</feature>
<dbReference type="PANTHER" id="PTHR34183:SF1">
    <property type="entry name" value="ENDOLYTIC PEPTIDOGLYCAN TRANSGLYCOSYLASE RLPA"/>
    <property type="match status" value="1"/>
</dbReference>
<dbReference type="InterPro" id="IPR036908">
    <property type="entry name" value="RlpA-like_sf"/>
</dbReference>
<dbReference type="GO" id="GO:0008932">
    <property type="term" value="F:lytic endotransglycosylase activity"/>
    <property type="evidence" value="ECO:0007669"/>
    <property type="project" value="UniProtKB-UniRule"/>
</dbReference>
<feature type="region of interest" description="Disordered" evidence="5">
    <location>
        <begin position="26"/>
        <end position="48"/>
    </location>
</feature>
<evidence type="ECO:0000256" key="3">
    <source>
        <dbReference type="HAMAP-Rule" id="MF_02071"/>
    </source>
</evidence>
<dbReference type="EC" id="4.2.2.-" evidence="3"/>
<evidence type="ECO:0000313" key="7">
    <source>
        <dbReference type="EMBL" id="SPF37905.1"/>
    </source>
</evidence>
<dbReference type="Gene3D" id="2.40.40.10">
    <property type="entry name" value="RlpA-like domain"/>
    <property type="match status" value="1"/>
</dbReference>
<dbReference type="Pfam" id="PF03330">
    <property type="entry name" value="DPBB_1"/>
    <property type="match status" value="1"/>
</dbReference>
<evidence type="ECO:0000313" key="8">
    <source>
        <dbReference type="Proteomes" id="UP000238701"/>
    </source>
</evidence>
<evidence type="ECO:0000256" key="2">
    <source>
        <dbReference type="ARBA" id="ARBA00023316"/>
    </source>
</evidence>
<evidence type="ECO:0000256" key="4">
    <source>
        <dbReference type="RuleBase" id="RU003495"/>
    </source>
</evidence>
<sequence precursor="true">MRRCMAHGLALAFTVASLGAAQGPNISEATPAPSSSVQTKSEVGKQAGKAGPYQVGTASWYGENFHGKPTASGELYDMYDMTAAHLTLPMGSFVRVTNLRNGRSVVVRVNDRGPIVPGRIIDVSYGAAQALQFRARGLQRVRLDLVNPPQANLAKSKSKPTFQTVAYSRPPLAQLP</sequence>
<dbReference type="HAMAP" id="MF_02071">
    <property type="entry name" value="RlpA"/>
    <property type="match status" value="1"/>
</dbReference>
<name>A0A2U3KE00_9BACT</name>
<evidence type="ECO:0000256" key="5">
    <source>
        <dbReference type="SAM" id="MobiDB-lite"/>
    </source>
</evidence>
<dbReference type="OrthoDB" id="9779128at2"/>
<feature type="chain" id="PRO_5015793702" description="Probable endolytic peptidoglycan transglycosylase RlpA" evidence="3">
    <location>
        <begin position="21"/>
        <end position="176"/>
    </location>
</feature>
<comment type="function">
    <text evidence="3">Lytic transglycosylase with a strong preference for naked glycan strands that lack stem peptides.</text>
</comment>
<dbReference type="CDD" id="cd22268">
    <property type="entry name" value="DPBB_RlpA-like"/>
    <property type="match status" value="1"/>
</dbReference>
<dbReference type="Proteomes" id="UP000238701">
    <property type="component" value="Unassembled WGS sequence"/>
</dbReference>
<evidence type="ECO:0000256" key="1">
    <source>
        <dbReference type="ARBA" id="ARBA00023239"/>
    </source>
</evidence>
<dbReference type="GO" id="GO:0071555">
    <property type="term" value="P:cell wall organization"/>
    <property type="evidence" value="ECO:0007669"/>
    <property type="project" value="UniProtKB-KW"/>
</dbReference>
<organism evidence="7 8">
    <name type="scientific">Candidatus Sulfotelmatobacter kueseliae</name>
    <dbReference type="NCBI Taxonomy" id="2042962"/>
    <lineage>
        <taxon>Bacteria</taxon>
        <taxon>Pseudomonadati</taxon>
        <taxon>Acidobacteriota</taxon>
        <taxon>Terriglobia</taxon>
        <taxon>Terriglobales</taxon>
        <taxon>Candidatus Korobacteraceae</taxon>
        <taxon>Candidatus Sulfotelmatobacter</taxon>
    </lineage>
</organism>
<dbReference type="NCBIfam" id="TIGR00413">
    <property type="entry name" value="rlpA"/>
    <property type="match status" value="1"/>
</dbReference>
<proteinExistence type="inferred from homology"/>
<dbReference type="EMBL" id="OMOD01000101">
    <property type="protein sequence ID" value="SPF37905.1"/>
    <property type="molecule type" value="Genomic_DNA"/>
</dbReference>
<comment type="similarity">
    <text evidence="3 4">Belongs to the RlpA family.</text>
</comment>
<dbReference type="GO" id="GO:0000270">
    <property type="term" value="P:peptidoglycan metabolic process"/>
    <property type="evidence" value="ECO:0007669"/>
    <property type="project" value="UniProtKB-UniRule"/>
</dbReference>
<accession>A0A2U3KE00</accession>
<dbReference type="InterPro" id="IPR034718">
    <property type="entry name" value="RlpA"/>
</dbReference>
<keyword evidence="1 3" id="KW-0456">Lyase</keyword>
<keyword evidence="3" id="KW-0732">Signal</keyword>
<evidence type="ECO:0000259" key="6">
    <source>
        <dbReference type="Pfam" id="PF03330"/>
    </source>
</evidence>
<keyword evidence="2 3" id="KW-0961">Cell wall biogenesis/degradation</keyword>
<gene>
    <name evidence="3" type="primary">rlpA</name>
    <name evidence="7" type="ORF">SBA1_190037</name>
</gene>
<dbReference type="AlphaFoldDB" id="A0A2U3KE00"/>
<keyword evidence="7" id="KW-0449">Lipoprotein</keyword>
<reference evidence="8" key="1">
    <citation type="submission" date="2018-02" db="EMBL/GenBank/DDBJ databases">
        <authorList>
            <person name="Hausmann B."/>
        </authorList>
    </citation>
    <scope>NUCLEOTIDE SEQUENCE [LARGE SCALE GENOMIC DNA]</scope>
    <source>
        <strain evidence="8">Peat soil MAG SbA1</strain>
    </source>
</reference>
<dbReference type="PANTHER" id="PTHR34183">
    <property type="entry name" value="ENDOLYTIC PEPTIDOGLYCAN TRANSGLYCOSYLASE RLPA"/>
    <property type="match status" value="1"/>
</dbReference>
<feature type="domain" description="RlpA-like protein double-psi beta-barrel" evidence="6">
    <location>
        <begin position="54"/>
        <end position="142"/>
    </location>
</feature>
<feature type="signal peptide" evidence="3">
    <location>
        <begin position="1"/>
        <end position="20"/>
    </location>
</feature>